<dbReference type="InterPro" id="IPR036390">
    <property type="entry name" value="WH_DNA-bd_sf"/>
</dbReference>
<proteinExistence type="predicted"/>
<dbReference type="InterPro" id="IPR039422">
    <property type="entry name" value="MarR/SlyA-like"/>
</dbReference>
<reference evidence="2" key="1">
    <citation type="submission" date="2017-09" db="EMBL/GenBank/DDBJ databases">
        <title>Complete Genome Sequence of ansamitocin-producing Bacterium Actinosynnema pretiosum X47.</title>
        <authorList>
            <person name="Cao G."/>
            <person name="Zong G."/>
            <person name="Zhong C."/>
            <person name="Fu J."/>
        </authorList>
    </citation>
    <scope>NUCLEOTIDE SEQUENCE [LARGE SCALE GENOMIC DNA]</scope>
    <source>
        <strain evidence="2">X47</strain>
    </source>
</reference>
<dbReference type="EMBL" id="CP023445">
    <property type="protein sequence ID" value="ATE53948.1"/>
    <property type="molecule type" value="Genomic_DNA"/>
</dbReference>
<dbReference type="Gene3D" id="1.10.10.10">
    <property type="entry name" value="Winged helix-like DNA-binding domain superfamily/Winged helix DNA-binding domain"/>
    <property type="match status" value="1"/>
</dbReference>
<evidence type="ECO:0000259" key="1">
    <source>
        <dbReference type="PROSITE" id="PS50995"/>
    </source>
</evidence>
<dbReference type="Proteomes" id="UP000218505">
    <property type="component" value="Chromosome"/>
</dbReference>
<dbReference type="RefSeq" id="WP_096492874.1">
    <property type="nucleotide sequence ID" value="NZ_CP023445.1"/>
</dbReference>
<organism evidence="2 3">
    <name type="scientific">Actinosynnema pretiosum</name>
    <dbReference type="NCBI Taxonomy" id="42197"/>
    <lineage>
        <taxon>Bacteria</taxon>
        <taxon>Bacillati</taxon>
        <taxon>Actinomycetota</taxon>
        <taxon>Actinomycetes</taxon>
        <taxon>Pseudonocardiales</taxon>
        <taxon>Pseudonocardiaceae</taxon>
        <taxon>Actinosynnema</taxon>
    </lineage>
</organism>
<dbReference type="Pfam" id="PF12802">
    <property type="entry name" value="MarR_2"/>
    <property type="match status" value="1"/>
</dbReference>
<dbReference type="PROSITE" id="PS50995">
    <property type="entry name" value="HTH_MARR_2"/>
    <property type="match status" value="1"/>
</dbReference>
<protein>
    <submittedName>
        <fullName evidence="2">MarR family transcriptional regulator</fullName>
    </submittedName>
</protein>
<dbReference type="InterPro" id="IPR000835">
    <property type="entry name" value="HTH_MarR-typ"/>
</dbReference>
<dbReference type="GO" id="GO:0003700">
    <property type="term" value="F:DNA-binding transcription factor activity"/>
    <property type="evidence" value="ECO:0007669"/>
    <property type="project" value="InterPro"/>
</dbReference>
<dbReference type="GO" id="GO:0006950">
    <property type="term" value="P:response to stress"/>
    <property type="evidence" value="ECO:0007669"/>
    <property type="project" value="TreeGrafter"/>
</dbReference>
<dbReference type="AlphaFoldDB" id="A0A290Z4M2"/>
<evidence type="ECO:0000313" key="2">
    <source>
        <dbReference type="EMBL" id="ATE53948.1"/>
    </source>
</evidence>
<sequence length="170" mass="18042">MAEPTAAEQPNWLDPHQLHDWKALAGVLVALPSALESQLRRDSGLSLFSYLVMAGLSEAPDRSLPMSELVAFTQGSASRLSHTVTQLERQGWVTRTPSPDNGRVTLATLTDEGLAKLADAAPAHVTEVRKLVVDVLGRDELSAVGAACRTLLDALLGVGGCPGRTRPDPT</sequence>
<gene>
    <name evidence="2" type="ORF">CNX65_12100</name>
</gene>
<dbReference type="SMART" id="SM00347">
    <property type="entry name" value="HTH_MARR"/>
    <property type="match status" value="1"/>
</dbReference>
<name>A0A290Z4M2_9PSEU</name>
<feature type="domain" description="HTH marR-type" evidence="1">
    <location>
        <begin position="21"/>
        <end position="153"/>
    </location>
</feature>
<dbReference type="PANTHER" id="PTHR33164">
    <property type="entry name" value="TRANSCRIPTIONAL REGULATOR, MARR FAMILY"/>
    <property type="match status" value="1"/>
</dbReference>
<dbReference type="SUPFAM" id="SSF46785">
    <property type="entry name" value="Winged helix' DNA-binding domain"/>
    <property type="match status" value="1"/>
</dbReference>
<accession>A0A290Z4M2</accession>
<evidence type="ECO:0000313" key="3">
    <source>
        <dbReference type="Proteomes" id="UP000218505"/>
    </source>
</evidence>
<dbReference type="InterPro" id="IPR036388">
    <property type="entry name" value="WH-like_DNA-bd_sf"/>
</dbReference>
<keyword evidence="3" id="KW-1185">Reference proteome</keyword>
<dbReference type="PANTHER" id="PTHR33164:SF99">
    <property type="entry name" value="MARR FAMILY REGULATORY PROTEIN"/>
    <property type="match status" value="1"/>
</dbReference>
<dbReference type="KEGG" id="apre:CNX65_12100"/>